<name>I3Z7S9_BELBD</name>
<dbReference type="RefSeq" id="WP_014773249.1">
    <property type="nucleotide sequence ID" value="NC_018010.1"/>
</dbReference>
<protein>
    <recommendedName>
        <fullName evidence="1">Restriction endonuclease type IV Mrr domain-containing protein</fullName>
    </recommendedName>
</protein>
<dbReference type="STRING" id="866536.Belba_2757"/>
<feature type="domain" description="Restriction endonuclease type IV Mrr" evidence="1">
    <location>
        <begin position="93"/>
        <end position="218"/>
    </location>
</feature>
<dbReference type="InterPro" id="IPR007560">
    <property type="entry name" value="Restrct_endonuc_IV_Mrr"/>
</dbReference>
<sequence>MNLSAIIELAYSCEKAKFSTLQFLTSYYQLEGKNMFKAAELAEINIQNFIGYAQSHIALATKLNTASIFENIDSSIVSFNPDYPIIQNIYKGLHKLTWQEFEEFCGTLLKKCFNAESVNISQKSNDGGVDFSAKVPFKNMYSLSPYGYVELFGQAKKYSGNVGRVDIDKFTAFANRQKRDNQYPAQLFIFCTTSDYIQSALDEISKNNFISLNGQQIAFLVFNQMKSIDFKGDDYLSTFIQ</sequence>
<dbReference type="GO" id="GO:0009307">
    <property type="term" value="P:DNA restriction-modification system"/>
    <property type="evidence" value="ECO:0007669"/>
    <property type="project" value="InterPro"/>
</dbReference>
<dbReference type="GO" id="GO:0004519">
    <property type="term" value="F:endonuclease activity"/>
    <property type="evidence" value="ECO:0007669"/>
    <property type="project" value="InterPro"/>
</dbReference>
<dbReference type="KEGG" id="bbd:Belba_2757"/>
<dbReference type="Gene3D" id="3.40.1350.10">
    <property type="match status" value="1"/>
</dbReference>
<organism evidence="2 3">
    <name type="scientific">Belliella baltica (strain DSM 15883 / CIP 108006 / LMG 21964 / BA134)</name>
    <dbReference type="NCBI Taxonomy" id="866536"/>
    <lineage>
        <taxon>Bacteria</taxon>
        <taxon>Pseudomonadati</taxon>
        <taxon>Bacteroidota</taxon>
        <taxon>Cytophagia</taxon>
        <taxon>Cytophagales</taxon>
        <taxon>Cyclobacteriaceae</taxon>
        <taxon>Belliella</taxon>
    </lineage>
</organism>
<dbReference type="Proteomes" id="UP000006050">
    <property type="component" value="Chromosome"/>
</dbReference>
<dbReference type="OrthoDB" id="9803736at2"/>
<dbReference type="GO" id="GO:0003677">
    <property type="term" value="F:DNA binding"/>
    <property type="evidence" value="ECO:0007669"/>
    <property type="project" value="InterPro"/>
</dbReference>
<dbReference type="EMBL" id="CP003281">
    <property type="protein sequence ID" value="AFL85297.1"/>
    <property type="molecule type" value="Genomic_DNA"/>
</dbReference>
<dbReference type="InterPro" id="IPR011856">
    <property type="entry name" value="tRNA_endonuc-like_dom_sf"/>
</dbReference>
<keyword evidence="3" id="KW-1185">Reference proteome</keyword>
<dbReference type="SUPFAM" id="SSF52980">
    <property type="entry name" value="Restriction endonuclease-like"/>
    <property type="match status" value="1"/>
</dbReference>
<dbReference type="eggNOG" id="COG1715">
    <property type="taxonomic scope" value="Bacteria"/>
</dbReference>
<dbReference type="HOGENOM" id="CLU_1150105_0_0_10"/>
<accession>I3Z7S9</accession>
<reference evidence="3" key="1">
    <citation type="submission" date="2012-06" db="EMBL/GenBank/DDBJ databases">
        <title>The complete genome of Belliella baltica DSM 15883.</title>
        <authorList>
            <person name="Lucas S."/>
            <person name="Copeland A."/>
            <person name="Lapidus A."/>
            <person name="Goodwin L."/>
            <person name="Pitluck S."/>
            <person name="Peters L."/>
            <person name="Mikhailova N."/>
            <person name="Davenport K."/>
            <person name="Kyrpides N."/>
            <person name="Mavromatis K."/>
            <person name="Pagani I."/>
            <person name="Ivanova N."/>
            <person name="Ovchinnikova G."/>
            <person name="Zeytun A."/>
            <person name="Detter J.C."/>
            <person name="Han C."/>
            <person name="Land M."/>
            <person name="Hauser L."/>
            <person name="Markowitz V."/>
            <person name="Cheng J.-F."/>
            <person name="Hugenholtz P."/>
            <person name="Woyke T."/>
            <person name="Wu D."/>
            <person name="Tindall B."/>
            <person name="Pomrenke H."/>
            <person name="Brambilla E."/>
            <person name="Klenk H.-P."/>
            <person name="Eisen J.A."/>
        </authorList>
    </citation>
    <scope>NUCLEOTIDE SEQUENCE [LARGE SCALE GENOMIC DNA]</scope>
    <source>
        <strain evidence="3">DSM 15883 / CIP 108006 / LMG 21964 / BA134</strain>
    </source>
</reference>
<evidence type="ECO:0000313" key="2">
    <source>
        <dbReference type="EMBL" id="AFL85297.1"/>
    </source>
</evidence>
<evidence type="ECO:0000313" key="3">
    <source>
        <dbReference type="Proteomes" id="UP000006050"/>
    </source>
</evidence>
<proteinExistence type="predicted"/>
<dbReference type="AlphaFoldDB" id="I3Z7S9"/>
<dbReference type="InterPro" id="IPR011335">
    <property type="entry name" value="Restrct_endonuc-II-like"/>
</dbReference>
<dbReference type="Pfam" id="PF04471">
    <property type="entry name" value="Mrr_cat"/>
    <property type="match status" value="1"/>
</dbReference>
<gene>
    <name evidence="2" type="ordered locus">Belba_2757</name>
</gene>
<evidence type="ECO:0000259" key="1">
    <source>
        <dbReference type="Pfam" id="PF04471"/>
    </source>
</evidence>